<accession>A0A933W0B0</accession>
<dbReference type="InterPro" id="IPR024507">
    <property type="entry name" value="AtzH-like"/>
</dbReference>
<proteinExistence type="predicted"/>
<reference evidence="1" key="1">
    <citation type="submission" date="2020-07" db="EMBL/GenBank/DDBJ databases">
        <title>Huge and variable diversity of episymbiotic CPR bacteria and DPANN archaea in groundwater ecosystems.</title>
        <authorList>
            <person name="He C.Y."/>
            <person name="Keren R."/>
            <person name="Whittaker M."/>
            <person name="Farag I.F."/>
            <person name="Doudna J."/>
            <person name="Cate J.H.D."/>
            <person name="Banfield J.F."/>
        </authorList>
    </citation>
    <scope>NUCLEOTIDE SEQUENCE</scope>
    <source>
        <strain evidence="1">NC_groundwater_1818_Pr3_B-0.1um_66_35</strain>
    </source>
</reference>
<dbReference type="Pfam" id="PF11533">
    <property type="entry name" value="AtzH-like"/>
    <property type="match status" value="1"/>
</dbReference>
<dbReference type="NCBIfam" id="NF033625">
    <property type="entry name" value="HpxZ"/>
    <property type="match status" value="1"/>
</dbReference>
<evidence type="ECO:0000313" key="2">
    <source>
        <dbReference type="Proteomes" id="UP000782519"/>
    </source>
</evidence>
<dbReference type="SUPFAM" id="SSF54427">
    <property type="entry name" value="NTF2-like"/>
    <property type="match status" value="1"/>
</dbReference>
<gene>
    <name evidence="1" type="primary">hpxZ</name>
    <name evidence="1" type="ORF">HZA66_04715</name>
</gene>
<evidence type="ECO:0000313" key="1">
    <source>
        <dbReference type="EMBL" id="MBI5128720.1"/>
    </source>
</evidence>
<organism evidence="1 2">
    <name type="scientific">Rhodopseudomonas palustris</name>
    <dbReference type="NCBI Taxonomy" id="1076"/>
    <lineage>
        <taxon>Bacteria</taxon>
        <taxon>Pseudomonadati</taxon>
        <taxon>Pseudomonadota</taxon>
        <taxon>Alphaproteobacteria</taxon>
        <taxon>Hyphomicrobiales</taxon>
        <taxon>Nitrobacteraceae</taxon>
        <taxon>Rhodopseudomonas</taxon>
    </lineage>
</organism>
<dbReference type="Proteomes" id="UP000782519">
    <property type="component" value="Unassembled WGS sequence"/>
</dbReference>
<dbReference type="InterPro" id="IPR032710">
    <property type="entry name" value="NTF2-like_dom_sf"/>
</dbReference>
<name>A0A933W0B0_RHOPL</name>
<dbReference type="Gene3D" id="3.10.450.50">
    <property type="match status" value="1"/>
</dbReference>
<dbReference type="AlphaFoldDB" id="A0A933W0B0"/>
<protein>
    <submittedName>
        <fullName evidence="1">Oxalurate catabolism protein HpxZ</fullName>
    </submittedName>
</protein>
<comment type="caution">
    <text evidence="1">The sequence shown here is derived from an EMBL/GenBank/DDBJ whole genome shotgun (WGS) entry which is preliminary data.</text>
</comment>
<dbReference type="EMBL" id="JACRJB010000014">
    <property type="protein sequence ID" value="MBI5128720.1"/>
    <property type="molecule type" value="Genomic_DNA"/>
</dbReference>
<sequence length="131" mass="14597">MDIDLPDVLAEVGEAFARYETALVTNDVATLGELFRNDPRTLRYGIGENLYGYDEIQGFRAARSPVGLMRKTARTVITAYGRDTAVASTLFYRDNAPGKVGRQMQTWVRFPEGWRIVAAHVSVIDEPRAAT</sequence>